<name>A0A7Y4LAB6_9BURK</name>
<dbReference type="InterPro" id="IPR053136">
    <property type="entry name" value="UTP_pyrophosphatase-like"/>
</dbReference>
<dbReference type="PANTHER" id="PTHR30399:SF1">
    <property type="entry name" value="UTP PYROPHOSPHATASE"/>
    <property type="match status" value="1"/>
</dbReference>
<dbReference type="InterPro" id="IPR002725">
    <property type="entry name" value="YgjP-like_metallopeptidase"/>
</dbReference>
<dbReference type="Proteomes" id="UP000541421">
    <property type="component" value="Unassembled WGS sequence"/>
</dbReference>
<evidence type="ECO:0000313" key="3">
    <source>
        <dbReference type="Proteomes" id="UP000541421"/>
    </source>
</evidence>
<proteinExistence type="predicted"/>
<feature type="domain" description="YgjP-like metallopeptidase" evidence="1">
    <location>
        <begin position="36"/>
        <end position="247"/>
    </location>
</feature>
<organism evidence="2 3">
    <name type="scientific">Pelistega europaea</name>
    <dbReference type="NCBI Taxonomy" id="106147"/>
    <lineage>
        <taxon>Bacteria</taxon>
        <taxon>Pseudomonadati</taxon>
        <taxon>Pseudomonadota</taxon>
        <taxon>Betaproteobacteria</taxon>
        <taxon>Burkholderiales</taxon>
        <taxon>Alcaligenaceae</taxon>
        <taxon>Pelistega</taxon>
    </lineage>
</organism>
<evidence type="ECO:0000259" key="1">
    <source>
        <dbReference type="Pfam" id="PF01863"/>
    </source>
</evidence>
<protein>
    <submittedName>
        <fullName evidence="2">M48 family metallopeptidase</fullName>
    </submittedName>
</protein>
<comment type="caution">
    <text evidence="2">The sequence shown here is derived from an EMBL/GenBank/DDBJ whole genome shotgun (WGS) entry which is preliminary data.</text>
</comment>
<reference evidence="2 3" key="1">
    <citation type="submission" date="2020-05" db="EMBL/GenBank/DDBJ databases">
        <authorList>
            <person name="Niu N."/>
        </authorList>
    </citation>
    <scope>NUCLEOTIDE SEQUENCE [LARGE SCALE GENOMIC DNA]</scope>
    <source>
        <strain evidence="2 3">LMG10982</strain>
    </source>
</reference>
<dbReference type="Pfam" id="PF01863">
    <property type="entry name" value="YgjP-like"/>
    <property type="match status" value="1"/>
</dbReference>
<dbReference type="EMBL" id="JABGBO010000006">
    <property type="protein sequence ID" value="NOL49833.1"/>
    <property type="molecule type" value="Genomic_DNA"/>
</dbReference>
<dbReference type="RefSeq" id="WP_171588806.1">
    <property type="nucleotide sequence ID" value="NZ_JABGBO010000006.1"/>
</dbReference>
<keyword evidence="3" id="KW-1185">Reference proteome</keyword>
<evidence type="ECO:0000313" key="2">
    <source>
        <dbReference type="EMBL" id="NOL49833.1"/>
    </source>
</evidence>
<gene>
    <name evidence="2" type="ORF">HKX40_06755</name>
</gene>
<sequence>MNLFSFEMSSGMPTHYYYIDTSDGRFEFKLQRAKRRRLKLSISAEGISVSASLTEPMANIIQLIQQNSAWLKEKQAYYAQHQPPKSNHWAINDTILYLGKHILIKPHFASMPPLFTGDIDAPQHGDLLLINNTTYTDPEAVEYQCKQWLQEQALRWFKQRLWWFQQHTGRACKAVRLSKAMRSWGQCNSRGIIGLNWRLIHLPPEQIDYVIAHELAHLKHMNHSKAFWQEVAEIMPNYEPHKAAIKQQSLLSLK</sequence>
<dbReference type="Gene3D" id="3.30.2010.10">
    <property type="entry name" value="Metalloproteases ('zincins'), catalytic domain"/>
    <property type="match status" value="1"/>
</dbReference>
<dbReference type="CDD" id="cd07344">
    <property type="entry name" value="M48_yhfN_like"/>
    <property type="match status" value="1"/>
</dbReference>
<dbReference type="PANTHER" id="PTHR30399">
    <property type="entry name" value="UNCHARACTERIZED PROTEIN YGJP"/>
    <property type="match status" value="1"/>
</dbReference>
<accession>A0A7Y4LAB6</accession>
<dbReference type="AlphaFoldDB" id="A0A7Y4LAB6"/>